<keyword evidence="1" id="KW-0808">Transferase</keyword>
<keyword evidence="6 8" id="KW-0695">RNA-directed DNA polymerase</keyword>
<keyword evidence="9" id="KW-1185">Reference proteome</keyword>
<evidence type="ECO:0000256" key="6">
    <source>
        <dbReference type="ARBA" id="ARBA00022918"/>
    </source>
</evidence>
<comment type="caution">
    <text evidence="8">The sequence shown here is derived from an EMBL/GenBank/DDBJ whole genome shotgun (WGS) entry which is preliminary data.</text>
</comment>
<dbReference type="PANTHER" id="PTHR45835:SF99">
    <property type="entry name" value="CHROMO DOMAIN-CONTAINING PROTEIN-RELATED"/>
    <property type="match status" value="1"/>
</dbReference>
<dbReference type="InterPro" id="IPR036397">
    <property type="entry name" value="RNaseH_sf"/>
</dbReference>
<name>A0ABQ5E925_9ASTR</name>
<dbReference type="PANTHER" id="PTHR45835">
    <property type="entry name" value="YALI0A06105P"/>
    <property type="match status" value="1"/>
</dbReference>
<evidence type="ECO:0000313" key="9">
    <source>
        <dbReference type="Proteomes" id="UP001151760"/>
    </source>
</evidence>
<protein>
    <submittedName>
        <fullName evidence="8">Reverse transcriptase domain-containing protein</fullName>
    </submittedName>
</protein>
<dbReference type="SUPFAM" id="SSF56672">
    <property type="entry name" value="DNA/RNA polymerases"/>
    <property type="match status" value="1"/>
</dbReference>
<sequence>MKKKSDEKRLEDIPVVREFPEVFPKDLRGLPPVHQKETTIFLLTVMRPKGLGVVLMQREKVISYASRQLKPHEENYTTHDLELGAVVFALKIQRHYLYRTKCTVFTDHKSLQHILNKKELNMRQRRWLELLADYDFEIRYHPGKANVMADALSRKKRIKPLRVRSLVMTIHLILPSQILQTQTEALKEENIKVGKCLTYSRVKAECQKPFGLLVQLKIPMWKWERITMDFITKLPKTSNKHDTIWVIIDLLTKSAHFISTRETDSMETLTRVFWRSLQSALGTQLDMSTAYHPKTDGQSERTIQTLEDMLRACIIDFGKGWERHLPLVEFSYNNSYHASIKAAPFEALYGRNYRSPVCWAELGDVQLIGLEIIHETTEKIAQIRQRLQAARDRQRSVIRFGKRGKLNPRYIGPFKILEWIGPVAYKLELPKELSNVHNTFHISNLKKCLFDESLVILVKKLRLDDKLNFVEEPVEIMDQEVKQLKQSHIPIVKVQWKSKRGSEFTWEREDQIRAKYPHLFSNITPASN</sequence>
<evidence type="ECO:0000259" key="7">
    <source>
        <dbReference type="PROSITE" id="PS50994"/>
    </source>
</evidence>
<dbReference type="Proteomes" id="UP001151760">
    <property type="component" value="Unassembled WGS sequence"/>
</dbReference>
<evidence type="ECO:0000313" key="8">
    <source>
        <dbReference type="EMBL" id="GJT47112.1"/>
    </source>
</evidence>
<accession>A0ABQ5E925</accession>
<dbReference type="InterPro" id="IPR056924">
    <property type="entry name" value="SH3_Tf2-1"/>
</dbReference>
<dbReference type="InterPro" id="IPR012337">
    <property type="entry name" value="RNaseH-like_sf"/>
</dbReference>
<evidence type="ECO:0000256" key="3">
    <source>
        <dbReference type="ARBA" id="ARBA00022722"/>
    </source>
</evidence>
<organism evidence="8 9">
    <name type="scientific">Tanacetum coccineum</name>
    <dbReference type="NCBI Taxonomy" id="301880"/>
    <lineage>
        <taxon>Eukaryota</taxon>
        <taxon>Viridiplantae</taxon>
        <taxon>Streptophyta</taxon>
        <taxon>Embryophyta</taxon>
        <taxon>Tracheophyta</taxon>
        <taxon>Spermatophyta</taxon>
        <taxon>Magnoliopsida</taxon>
        <taxon>eudicotyledons</taxon>
        <taxon>Gunneridae</taxon>
        <taxon>Pentapetalae</taxon>
        <taxon>asterids</taxon>
        <taxon>campanulids</taxon>
        <taxon>Asterales</taxon>
        <taxon>Asteraceae</taxon>
        <taxon>Asteroideae</taxon>
        <taxon>Anthemideae</taxon>
        <taxon>Anthemidinae</taxon>
        <taxon>Tanacetum</taxon>
    </lineage>
</organism>
<dbReference type="InterPro" id="IPR001584">
    <property type="entry name" value="Integrase_cat-core"/>
</dbReference>
<keyword evidence="4" id="KW-0255">Endonuclease</keyword>
<evidence type="ECO:0000256" key="5">
    <source>
        <dbReference type="ARBA" id="ARBA00022801"/>
    </source>
</evidence>
<evidence type="ECO:0000256" key="2">
    <source>
        <dbReference type="ARBA" id="ARBA00022695"/>
    </source>
</evidence>
<reference evidence="8" key="1">
    <citation type="journal article" date="2022" name="Int. J. Mol. Sci.">
        <title>Draft Genome of Tanacetum Coccineum: Genomic Comparison of Closely Related Tanacetum-Family Plants.</title>
        <authorList>
            <person name="Yamashiro T."/>
            <person name="Shiraishi A."/>
            <person name="Nakayama K."/>
            <person name="Satake H."/>
        </authorList>
    </citation>
    <scope>NUCLEOTIDE SEQUENCE</scope>
</reference>
<dbReference type="Pfam" id="PF24626">
    <property type="entry name" value="SH3_Tf2-1"/>
    <property type="match status" value="1"/>
</dbReference>
<gene>
    <name evidence="8" type="ORF">Tco_0955827</name>
</gene>
<dbReference type="InterPro" id="IPR041373">
    <property type="entry name" value="RT_RNaseH"/>
</dbReference>
<dbReference type="InterPro" id="IPR043502">
    <property type="entry name" value="DNA/RNA_pol_sf"/>
</dbReference>
<evidence type="ECO:0000256" key="4">
    <source>
        <dbReference type="ARBA" id="ARBA00022759"/>
    </source>
</evidence>
<keyword evidence="3" id="KW-0540">Nuclease</keyword>
<dbReference type="SUPFAM" id="SSF53098">
    <property type="entry name" value="Ribonuclease H-like"/>
    <property type="match status" value="1"/>
</dbReference>
<keyword evidence="2" id="KW-0548">Nucleotidyltransferase</keyword>
<evidence type="ECO:0000256" key="1">
    <source>
        <dbReference type="ARBA" id="ARBA00022679"/>
    </source>
</evidence>
<proteinExistence type="predicted"/>
<feature type="domain" description="Integrase catalytic" evidence="7">
    <location>
        <begin position="263"/>
        <end position="352"/>
    </location>
</feature>
<dbReference type="PROSITE" id="PS50994">
    <property type="entry name" value="INTEGRASE"/>
    <property type="match status" value="1"/>
</dbReference>
<reference evidence="8" key="2">
    <citation type="submission" date="2022-01" db="EMBL/GenBank/DDBJ databases">
        <authorList>
            <person name="Yamashiro T."/>
            <person name="Shiraishi A."/>
            <person name="Satake H."/>
            <person name="Nakayama K."/>
        </authorList>
    </citation>
    <scope>NUCLEOTIDE SEQUENCE</scope>
</reference>
<dbReference type="GO" id="GO:0003964">
    <property type="term" value="F:RNA-directed DNA polymerase activity"/>
    <property type="evidence" value="ECO:0007669"/>
    <property type="project" value="UniProtKB-KW"/>
</dbReference>
<dbReference type="EMBL" id="BQNB010016040">
    <property type="protein sequence ID" value="GJT47112.1"/>
    <property type="molecule type" value="Genomic_DNA"/>
</dbReference>
<dbReference type="Pfam" id="PF17917">
    <property type="entry name" value="RT_RNaseH"/>
    <property type="match status" value="1"/>
</dbReference>
<dbReference type="CDD" id="cd09274">
    <property type="entry name" value="RNase_HI_RT_Ty3"/>
    <property type="match status" value="1"/>
</dbReference>
<keyword evidence="5" id="KW-0378">Hydrolase</keyword>
<dbReference type="Gene3D" id="3.30.420.10">
    <property type="entry name" value="Ribonuclease H-like superfamily/Ribonuclease H"/>
    <property type="match status" value="2"/>
</dbReference>